<reference evidence="2 3" key="1">
    <citation type="journal article" date="2013" name="Nature">
        <title>Insights into bilaterian evolution from three spiralian genomes.</title>
        <authorList>
            <person name="Simakov O."/>
            <person name="Marletaz F."/>
            <person name="Cho S.J."/>
            <person name="Edsinger-Gonzales E."/>
            <person name="Havlak P."/>
            <person name="Hellsten U."/>
            <person name="Kuo D.H."/>
            <person name="Larsson T."/>
            <person name="Lv J."/>
            <person name="Arendt D."/>
            <person name="Savage R."/>
            <person name="Osoegawa K."/>
            <person name="de Jong P."/>
            <person name="Grimwood J."/>
            <person name="Chapman J.A."/>
            <person name="Shapiro H."/>
            <person name="Aerts A."/>
            <person name="Otillar R.P."/>
            <person name="Terry A.Y."/>
            <person name="Boore J.L."/>
            <person name="Grigoriev I.V."/>
            <person name="Lindberg D.R."/>
            <person name="Seaver E.C."/>
            <person name="Weisblat D.A."/>
            <person name="Putnam N.H."/>
            <person name="Rokhsar D.S."/>
        </authorList>
    </citation>
    <scope>NUCLEOTIDE SEQUENCE [LARGE SCALE GENOMIC DNA]</scope>
</reference>
<dbReference type="EMBL" id="KB202518">
    <property type="protein sequence ID" value="ESO89937.1"/>
    <property type="molecule type" value="Genomic_DNA"/>
</dbReference>
<evidence type="ECO:0000313" key="2">
    <source>
        <dbReference type="EMBL" id="ESO89937.1"/>
    </source>
</evidence>
<keyword evidence="1" id="KW-0812">Transmembrane</keyword>
<dbReference type="HOGENOM" id="CLU_1157559_0_0_1"/>
<keyword evidence="1" id="KW-1133">Transmembrane helix</keyword>
<dbReference type="SUPFAM" id="SSF49785">
    <property type="entry name" value="Galactose-binding domain-like"/>
    <property type="match status" value="1"/>
</dbReference>
<dbReference type="GeneID" id="20239800"/>
<proteinExistence type="predicted"/>
<dbReference type="KEGG" id="lgi:LOTGIDRAFT_164635"/>
<organism evidence="2 3">
    <name type="scientific">Lottia gigantea</name>
    <name type="common">Giant owl limpet</name>
    <dbReference type="NCBI Taxonomy" id="225164"/>
    <lineage>
        <taxon>Eukaryota</taxon>
        <taxon>Metazoa</taxon>
        <taxon>Spiralia</taxon>
        <taxon>Lophotrochozoa</taxon>
        <taxon>Mollusca</taxon>
        <taxon>Gastropoda</taxon>
        <taxon>Patellogastropoda</taxon>
        <taxon>Lottioidea</taxon>
        <taxon>Lottiidae</taxon>
        <taxon>Lottia</taxon>
    </lineage>
</organism>
<evidence type="ECO:0000256" key="1">
    <source>
        <dbReference type="SAM" id="Phobius"/>
    </source>
</evidence>
<evidence type="ECO:0000313" key="3">
    <source>
        <dbReference type="Proteomes" id="UP000030746"/>
    </source>
</evidence>
<accession>V3ZZX6</accession>
<dbReference type="CTD" id="20239800"/>
<dbReference type="OrthoDB" id="6102375at2759"/>
<protein>
    <submittedName>
        <fullName evidence="2">Uncharacterized protein</fullName>
    </submittedName>
</protein>
<dbReference type="AlphaFoldDB" id="V3ZZX6"/>
<name>V3ZZX6_LOTGI</name>
<dbReference type="PANTHER" id="PTHR45713:SF15">
    <property type="entry name" value="F5_8 TYPE C DOMAIN-CONTAINING PROTEIN"/>
    <property type="match status" value="1"/>
</dbReference>
<dbReference type="RefSeq" id="XP_009059409.1">
    <property type="nucleotide sequence ID" value="XM_009061161.1"/>
</dbReference>
<dbReference type="PANTHER" id="PTHR45713">
    <property type="entry name" value="FTP DOMAIN-CONTAINING PROTEIN"/>
    <property type="match status" value="1"/>
</dbReference>
<dbReference type="Gene3D" id="2.60.120.260">
    <property type="entry name" value="Galactose-binding domain-like"/>
    <property type="match status" value="1"/>
</dbReference>
<keyword evidence="3" id="KW-1185">Reference proteome</keyword>
<dbReference type="InterPro" id="IPR008979">
    <property type="entry name" value="Galactose-bd-like_sf"/>
</dbReference>
<dbReference type="Proteomes" id="UP000030746">
    <property type="component" value="Unassembled WGS sequence"/>
</dbReference>
<sequence>MQDNRITLGIFLFGFGLLLNFYTVTCMTWNVARGKPAYPSSGINAINAVDGDPSTCFRTKDDGSDSEVTLTIDLKQIYKIYGIAITTSNLGLPGEFKNFQLQMLNLPGNSRPMCYRENTTVPDSTHVLYICDLDAIGNMLYINPMNSSNRGILTVCEVEVLARPVEFGLMCRESGFSFNETPTHETSLMLSAVGCAVMCKQIGCDAYISKNENAVNVCMLYSGRKFVLNGNVNSNFYLNC</sequence>
<feature type="transmembrane region" description="Helical" evidence="1">
    <location>
        <begin position="6"/>
        <end position="25"/>
    </location>
</feature>
<dbReference type="InterPro" id="IPR051941">
    <property type="entry name" value="BG_Antigen-Binding_Lectin"/>
</dbReference>
<gene>
    <name evidence="2" type="ORF">LOTGIDRAFT_164635</name>
</gene>
<dbReference type="Pfam" id="PF22633">
    <property type="entry name" value="F5_F8_type_C_2"/>
    <property type="match status" value="1"/>
</dbReference>
<keyword evidence="1" id="KW-0472">Membrane</keyword>